<proteinExistence type="predicted"/>
<feature type="coiled-coil region" evidence="1">
    <location>
        <begin position="27"/>
        <end position="107"/>
    </location>
</feature>
<gene>
    <name evidence="2" type="ORF">LENED_005856</name>
</gene>
<reference evidence="2 3" key="2">
    <citation type="submission" date="2017-02" db="EMBL/GenBank/DDBJ databases">
        <title>A genome survey and senescence transcriptome analysis in Lentinula edodes.</title>
        <authorList>
            <person name="Sakamoto Y."/>
            <person name="Nakade K."/>
            <person name="Sato S."/>
            <person name="Yoshida Y."/>
            <person name="Miyazaki K."/>
            <person name="Natsume S."/>
            <person name="Konno N."/>
        </authorList>
    </citation>
    <scope>NUCLEOTIDE SEQUENCE [LARGE SCALE GENOMIC DNA]</scope>
    <source>
        <strain evidence="2 3">NBRC 111202</strain>
    </source>
</reference>
<sequence length="314" mass="36325">MLKRRASISSDERYPKVRLITQPSRDARELQKQLLDKDCLLKEAEDELDELMNCDSEQLQLLEDERKQLFQQKTAAEIKAERLQRRVNELEARLRRLELLNGKLNDARVQSVVGLSASADTADNKGAPETGKQRLSYPEDALQSKNAQKWFPSAFEYVNQDLGEGYYILFQQWIKFECLRDWMTSTKGLARSNRPKELSKWILNCRYDRSGNEPLLEKDNLAQFGESFSCWWSGLRPPSLHQMSADQSAAQNFEKEWESLDRSGKNGWLSVLVCLKWWGMALGEEDRKGQPGEKWRNMVDDVTVVLSSLVTSIR</sequence>
<reference evidence="2 3" key="1">
    <citation type="submission" date="2016-08" db="EMBL/GenBank/DDBJ databases">
        <authorList>
            <consortium name="Lentinula edodes genome sequencing consortium"/>
            <person name="Sakamoto Y."/>
            <person name="Nakade K."/>
            <person name="Sato S."/>
            <person name="Yoshida Y."/>
            <person name="Miyazaki K."/>
            <person name="Natsume S."/>
            <person name="Konno N."/>
        </authorList>
    </citation>
    <scope>NUCLEOTIDE SEQUENCE [LARGE SCALE GENOMIC DNA]</scope>
    <source>
        <strain evidence="2 3">NBRC 111202</strain>
    </source>
</reference>
<evidence type="ECO:0000313" key="2">
    <source>
        <dbReference type="EMBL" id="GAW04090.1"/>
    </source>
</evidence>
<evidence type="ECO:0000256" key="1">
    <source>
        <dbReference type="SAM" id="Coils"/>
    </source>
</evidence>
<keyword evidence="3" id="KW-1185">Reference proteome</keyword>
<accession>A0A1Q3EA39</accession>
<evidence type="ECO:0000313" key="3">
    <source>
        <dbReference type="Proteomes" id="UP000188533"/>
    </source>
</evidence>
<protein>
    <submittedName>
        <fullName evidence="2">Uncharacterized protein</fullName>
    </submittedName>
</protein>
<dbReference type="Proteomes" id="UP000188533">
    <property type="component" value="Unassembled WGS sequence"/>
</dbReference>
<dbReference type="AlphaFoldDB" id="A0A1Q3EA39"/>
<name>A0A1Q3EA39_LENED</name>
<dbReference type="EMBL" id="BDGU01000177">
    <property type="protein sequence ID" value="GAW04090.1"/>
    <property type="molecule type" value="Genomic_DNA"/>
</dbReference>
<comment type="caution">
    <text evidence="2">The sequence shown here is derived from an EMBL/GenBank/DDBJ whole genome shotgun (WGS) entry which is preliminary data.</text>
</comment>
<keyword evidence="1" id="KW-0175">Coiled coil</keyword>
<organism evidence="2 3">
    <name type="scientific">Lentinula edodes</name>
    <name type="common">Shiitake mushroom</name>
    <name type="synonym">Lentinus edodes</name>
    <dbReference type="NCBI Taxonomy" id="5353"/>
    <lineage>
        <taxon>Eukaryota</taxon>
        <taxon>Fungi</taxon>
        <taxon>Dikarya</taxon>
        <taxon>Basidiomycota</taxon>
        <taxon>Agaricomycotina</taxon>
        <taxon>Agaricomycetes</taxon>
        <taxon>Agaricomycetidae</taxon>
        <taxon>Agaricales</taxon>
        <taxon>Marasmiineae</taxon>
        <taxon>Omphalotaceae</taxon>
        <taxon>Lentinula</taxon>
    </lineage>
</organism>